<gene>
    <name evidence="2" type="ORF">HYH03_010417</name>
</gene>
<evidence type="ECO:0000313" key="2">
    <source>
        <dbReference type="EMBL" id="KAG2491207.1"/>
    </source>
</evidence>
<keyword evidence="3" id="KW-1185">Reference proteome</keyword>
<dbReference type="OrthoDB" id="542932at2759"/>
<organism evidence="2 3">
    <name type="scientific">Edaphochlamys debaryana</name>
    <dbReference type="NCBI Taxonomy" id="47281"/>
    <lineage>
        <taxon>Eukaryota</taxon>
        <taxon>Viridiplantae</taxon>
        <taxon>Chlorophyta</taxon>
        <taxon>core chlorophytes</taxon>
        <taxon>Chlorophyceae</taxon>
        <taxon>CS clade</taxon>
        <taxon>Chlamydomonadales</taxon>
        <taxon>Chlamydomonadales incertae sedis</taxon>
        <taxon>Edaphochlamys</taxon>
    </lineage>
</organism>
<feature type="region of interest" description="Disordered" evidence="1">
    <location>
        <begin position="302"/>
        <end position="333"/>
    </location>
</feature>
<evidence type="ECO:0000313" key="3">
    <source>
        <dbReference type="Proteomes" id="UP000612055"/>
    </source>
</evidence>
<protein>
    <submittedName>
        <fullName evidence="2">Uncharacterized protein</fullName>
    </submittedName>
</protein>
<accession>A0A835XU43</accession>
<name>A0A835XU43_9CHLO</name>
<reference evidence="2" key="1">
    <citation type="journal article" date="2020" name="bioRxiv">
        <title>Comparative genomics of Chlamydomonas.</title>
        <authorList>
            <person name="Craig R.J."/>
            <person name="Hasan A.R."/>
            <person name="Ness R.W."/>
            <person name="Keightley P.D."/>
        </authorList>
    </citation>
    <scope>NUCLEOTIDE SEQUENCE</scope>
    <source>
        <strain evidence="2">CCAP 11/70</strain>
    </source>
</reference>
<evidence type="ECO:0000256" key="1">
    <source>
        <dbReference type="SAM" id="MobiDB-lite"/>
    </source>
</evidence>
<feature type="compositionally biased region" description="Gly residues" evidence="1">
    <location>
        <begin position="308"/>
        <end position="320"/>
    </location>
</feature>
<proteinExistence type="predicted"/>
<sequence>MDPAREQMRTALVAYGAELELFEEDLDLDLLWRSRYRTVGGLRHATREGLKAARLEPGLIDHIMALQGTAGAAAGQGVGTSGAGAAAGLGKESATGAAAAAALGVGSVAGAGSATAFCTPAALACVSRLTWQGATVGTAVRVAIMADCEGDLVLASRHCIEEQGACLPDLSAFGGPLQFLAARPDLDVAVFRGPRGPGFRLQQLPLQQGAALGMLSFPLAVDAELTAAAAGLPGGAASAATAAADPPVVDAGFVSKVSATGILGVASMTTGMPNSSGGAMLSDGTTLAGIFTSIVWHLEEIPDSSHAGSGGSGSGSGGSSSGRSSSSGGSGSVSAAIELNPNAMWTPPADTAPDAVAAVGGDPAQAAELSRLNIGHKNSASIFTTASALWQLLQGAELVPLEPVQQAAEKEARRRFCLKRARG</sequence>
<dbReference type="AlphaFoldDB" id="A0A835XU43"/>
<dbReference type="Proteomes" id="UP000612055">
    <property type="component" value="Unassembled WGS sequence"/>
</dbReference>
<dbReference type="EMBL" id="JAEHOE010000055">
    <property type="protein sequence ID" value="KAG2491207.1"/>
    <property type="molecule type" value="Genomic_DNA"/>
</dbReference>
<comment type="caution">
    <text evidence="2">The sequence shown here is derived from an EMBL/GenBank/DDBJ whole genome shotgun (WGS) entry which is preliminary data.</text>
</comment>